<dbReference type="EMBL" id="KL363280">
    <property type="protein sequence ID" value="KFD48977.1"/>
    <property type="molecule type" value="Genomic_DNA"/>
</dbReference>
<dbReference type="Proteomes" id="UP000030758">
    <property type="component" value="Unassembled WGS sequence"/>
</dbReference>
<proteinExistence type="predicted"/>
<evidence type="ECO:0000313" key="1">
    <source>
        <dbReference type="EMBL" id="KFD48977.1"/>
    </source>
</evidence>
<dbReference type="Proteomes" id="UP000030764">
    <property type="component" value="Unassembled WGS sequence"/>
</dbReference>
<dbReference type="AlphaFoldDB" id="A0A085LVI1"/>
<feature type="non-terminal residue" evidence="1">
    <location>
        <position position="155"/>
    </location>
</feature>
<sequence>MSVSKSSGGRLVDCCPVVSALSPALLVIMVELTMLPTELCFRFLICLCRSLTTINFGKKGEDKASTKLTFGMTALKEKDKNIIAKMMANMSENCVSSSIHKDIHELVTTAVAGTNRFKKQKPERRFNITQNLATLNSPETTDHLSFTLARSSCRK</sequence>
<gene>
    <name evidence="1" type="ORF">M513_10129</name>
    <name evidence="2" type="ORF">M514_10129</name>
</gene>
<reference evidence="1 3" key="1">
    <citation type="journal article" date="2014" name="Nat. Genet.">
        <title>Genome and transcriptome of the porcine whipworm Trichuris suis.</title>
        <authorList>
            <person name="Jex A.R."/>
            <person name="Nejsum P."/>
            <person name="Schwarz E.M."/>
            <person name="Hu L."/>
            <person name="Young N.D."/>
            <person name="Hall R.S."/>
            <person name="Korhonen P.K."/>
            <person name="Liao S."/>
            <person name="Thamsborg S."/>
            <person name="Xia J."/>
            <person name="Xu P."/>
            <person name="Wang S."/>
            <person name="Scheerlinck J.P."/>
            <person name="Hofmann A."/>
            <person name="Sternberg P.W."/>
            <person name="Wang J."/>
            <person name="Gasser R.B."/>
        </authorList>
    </citation>
    <scope>NUCLEOTIDE SEQUENCE [LARGE SCALE GENOMIC DNA]</scope>
    <source>
        <strain evidence="2">DCEP-RM93F</strain>
        <strain evidence="1">DCEP-RM93M</strain>
    </source>
</reference>
<evidence type="ECO:0000313" key="2">
    <source>
        <dbReference type="EMBL" id="KFD62947.1"/>
    </source>
</evidence>
<organism evidence="1 3">
    <name type="scientific">Trichuris suis</name>
    <name type="common">pig whipworm</name>
    <dbReference type="NCBI Taxonomy" id="68888"/>
    <lineage>
        <taxon>Eukaryota</taxon>
        <taxon>Metazoa</taxon>
        <taxon>Ecdysozoa</taxon>
        <taxon>Nematoda</taxon>
        <taxon>Enoplea</taxon>
        <taxon>Dorylaimia</taxon>
        <taxon>Trichinellida</taxon>
        <taxon>Trichuridae</taxon>
        <taxon>Trichuris</taxon>
    </lineage>
</organism>
<protein>
    <submittedName>
        <fullName evidence="1">Uncharacterized protein</fullName>
    </submittedName>
</protein>
<name>A0A085LVI1_9BILA</name>
<accession>A0A085LVI1</accession>
<keyword evidence="3" id="KW-1185">Reference proteome</keyword>
<evidence type="ECO:0000313" key="3">
    <source>
        <dbReference type="Proteomes" id="UP000030764"/>
    </source>
</evidence>
<dbReference type="EMBL" id="KL367584">
    <property type="protein sequence ID" value="KFD62947.1"/>
    <property type="molecule type" value="Genomic_DNA"/>
</dbReference>